<dbReference type="CDD" id="cd12416">
    <property type="entry name" value="RRM4_RBM28_like"/>
    <property type="match status" value="1"/>
</dbReference>
<dbReference type="Pfam" id="PF00076">
    <property type="entry name" value="RRM_1"/>
    <property type="match status" value="2"/>
</dbReference>
<evidence type="ECO:0000256" key="4">
    <source>
        <dbReference type="ARBA" id="ARBA00023242"/>
    </source>
</evidence>
<accession>A0AAW2HS90</accession>
<dbReference type="Gene3D" id="3.30.70.330">
    <property type="match status" value="2"/>
</dbReference>
<feature type="compositionally biased region" description="Low complexity" evidence="6">
    <location>
        <begin position="498"/>
        <end position="507"/>
    </location>
</feature>
<dbReference type="GO" id="GO:0003729">
    <property type="term" value="F:mRNA binding"/>
    <property type="evidence" value="ECO:0007669"/>
    <property type="project" value="TreeGrafter"/>
</dbReference>
<name>A0AAW2HS90_9NEOP</name>
<dbReference type="SUPFAM" id="SSF54928">
    <property type="entry name" value="RNA-binding domain, RBD"/>
    <property type="match status" value="1"/>
</dbReference>
<feature type="domain" description="RRM" evidence="7">
    <location>
        <begin position="257"/>
        <end position="365"/>
    </location>
</feature>
<dbReference type="PANTHER" id="PTHR48039:SF5">
    <property type="entry name" value="RNA-BINDING PROTEIN 28"/>
    <property type="match status" value="1"/>
</dbReference>
<gene>
    <name evidence="8" type="ORF">PYX00_005577</name>
</gene>
<proteinExistence type="predicted"/>
<keyword evidence="4" id="KW-0539">Nucleus</keyword>
<evidence type="ECO:0000256" key="6">
    <source>
        <dbReference type="SAM" id="MobiDB-lite"/>
    </source>
</evidence>
<evidence type="ECO:0000259" key="7">
    <source>
        <dbReference type="PROSITE" id="PS50102"/>
    </source>
</evidence>
<feature type="compositionally biased region" description="Basic residues" evidence="6">
    <location>
        <begin position="22"/>
        <end position="33"/>
    </location>
</feature>
<reference evidence="8" key="1">
    <citation type="journal article" date="2024" name="Gigascience">
        <title>Chromosome-level genome of the poultry shaft louse Menopon gallinae provides insight into the host-switching and adaptive evolution of parasitic lice.</title>
        <authorList>
            <person name="Xu Y."/>
            <person name="Ma L."/>
            <person name="Liu S."/>
            <person name="Liang Y."/>
            <person name="Liu Q."/>
            <person name="He Z."/>
            <person name="Tian L."/>
            <person name="Duan Y."/>
            <person name="Cai W."/>
            <person name="Li H."/>
            <person name="Song F."/>
        </authorList>
    </citation>
    <scope>NUCLEOTIDE SEQUENCE</scope>
    <source>
        <strain evidence="8">Cailab_2023a</strain>
    </source>
</reference>
<evidence type="ECO:0000256" key="3">
    <source>
        <dbReference type="ARBA" id="ARBA00022884"/>
    </source>
</evidence>
<dbReference type="SMART" id="SM00360">
    <property type="entry name" value="RRM"/>
    <property type="match status" value="2"/>
</dbReference>
<evidence type="ECO:0000256" key="5">
    <source>
        <dbReference type="PROSITE-ProRule" id="PRU00176"/>
    </source>
</evidence>
<evidence type="ECO:0000313" key="8">
    <source>
        <dbReference type="EMBL" id="KAL0272712.1"/>
    </source>
</evidence>
<feature type="region of interest" description="Disordered" evidence="6">
    <location>
        <begin position="480"/>
        <end position="537"/>
    </location>
</feature>
<keyword evidence="3 5" id="KW-0694">RNA-binding</keyword>
<feature type="domain" description="RRM" evidence="7">
    <location>
        <begin position="113"/>
        <end position="191"/>
    </location>
</feature>
<sequence length="537" mass="61591">MINSVKRKNIYDGSQKHDLPMSKRRRLMGRKNKQTLSKDRSSANAKTQKIKQEPDSDGSESGEELPYWVDKTPSGEDKKTKIKLEATGDFEDDEDIPSRKKVKVQSNDVEEGKTLFIRNLPFSVTNEDLKSCFAKFGELEYALVCIDKLTEHSKGTGFVKFKDKKSADECLLQNNKLTLEDNPLLICLAVSRDNLEKERKQRVAKDSRNLYLAKEGVVMAGSPAARGVSAEDMAKRLQIEQWKSQMLKNLNMFISNRRMVIHNLPQSYDDAKLKALFGKYSNPNTITEARVMRDKKKFDGKTGLGIPKGYGFVTFTNHDDALTALRNINNNPEIFSIKKRPIVTFSIESRTALNAKQKRLERSRAKLGIDDEKKSDGLMKLNRKQRRFIKRRQQFIEKRRERQKMKKAASEEESVKKCDSSEIENGEPVVKKKKTAKPASATEETAAYCGTVSKPGTKVKLRSRFKLKNQALIHKQVLKEEKSKLKRKKQLKVENVKQPKQKQNTKNQNDDSHVSKLIKKHRKALESVSSIKKWDER</sequence>
<evidence type="ECO:0000256" key="2">
    <source>
        <dbReference type="ARBA" id="ARBA00022737"/>
    </source>
</evidence>
<feature type="compositionally biased region" description="Basic and acidic residues" evidence="6">
    <location>
        <begin position="73"/>
        <end position="86"/>
    </location>
</feature>
<feature type="region of interest" description="Disordered" evidence="6">
    <location>
        <begin position="419"/>
        <end position="445"/>
    </location>
</feature>
<feature type="region of interest" description="Disordered" evidence="6">
    <location>
        <begin position="1"/>
        <end position="104"/>
    </location>
</feature>
<dbReference type="FunFam" id="3.30.70.330:FF:000182">
    <property type="entry name" value="RNA-binding motif protein 28"/>
    <property type="match status" value="1"/>
</dbReference>
<dbReference type="InterPro" id="IPR000504">
    <property type="entry name" value="RRM_dom"/>
</dbReference>
<dbReference type="AlphaFoldDB" id="A0AAW2HS90"/>
<dbReference type="InterPro" id="IPR051945">
    <property type="entry name" value="RRM_MRD1_RNA_proc_ribogen"/>
</dbReference>
<dbReference type="PROSITE" id="PS50102">
    <property type="entry name" value="RRM"/>
    <property type="match status" value="2"/>
</dbReference>
<dbReference type="PANTHER" id="PTHR48039">
    <property type="entry name" value="RNA-BINDING MOTIF PROTEIN 14B"/>
    <property type="match status" value="1"/>
</dbReference>
<comment type="caution">
    <text evidence="8">The sequence shown here is derived from an EMBL/GenBank/DDBJ whole genome shotgun (WGS) entry which is preliminary data.</text>
</comment>
<organism evidence="8">
    <name type="scientific">Menopon gallinae</name>
    <name type="common">poultry shaft louse</name>
    <dbReference type="NCBI Taxonomy" id="328185"/>
    <lineage>
        <taxon>Eukaryota</taxon>
        <taxon>Metazoa</taxon>
        <taxon>Ecdysozoa</taxon>
        <taxon>Arthropoda</taxon>
        <taxon>Hexapoda</taxon>
        <taxon>Insecta</taxon>
        <taxon>Pterygota</taxon>
        <taxon>Neoptera</taxon>
        <taxon>Paraneoptera</taxon>
        <taxon>Psocodea</taxon>
        <taxon>Troctomorpha</taxon>
        <taxon>Phthiraptera</taxon>
        <taxon>Amblycera</taxon>
        <taxon>Menoponidae</taxon>
        <taxon>Menopon</taxon>
    </lineage>
</organism>
<dbReference type="GO" id="GO:0005730">
    <property type="term" value="C:nucleolus"/>
    <property type="evidence" value="ECO:0007669"/>
    <property type="project" value="TreeGrafter"/>
</dbReference>
<dbReference type="InterPro" id="IPR012677">
    <property type="entry name" value="Nucleotide-bd_a/b_plait_sf"/>
</dbReference>
<evidence type="ECO:0000256" key="1">
    <source>
        <dbReference type="ARBA" id="ARBA00004123"/>
    </source>
</evidence>
<dbReference type="EMBL" id="JARGDH010000003">
    <property type="protein sequence ID" value="KAL0272712.1"/>
    <property type="molecule type" value="Genomic_DNA"/>
</dbReference>
<protein>
    <recommendedName>
        <fullName evidence="7">RRM domain-containing protein</fullName>
    </recommendedName>
</protein>
<dbReference type="InterPro" id="IPR035979">
    <property type="entry name" value="RBD_domain_sf"/>
</dbReference>
<comment type="subcellular location">
    <subcellularLocation>
        <location evidence="1">Nucleus</location>
    </subcellularLocation>
</comment>
<keyword evidence="2" id="KW-0677">Repeat</keyword>